<organism evidence="11 12">
    <name type="scientific">Thalassolituus pacificus</name>
    <dbReference type="NCBI Taxonomy" id="2975440"/>
    <lineage>
        <taxon>Bacteria</taxon>
        <taxon>Pseudomonadati</taxon>
        <taxon>Pseudomonadota</taxon>
        <taxon>Gammaproteobacteria</taxon>
        <taxon>Oceanospirillales</taxon>
        <taxon>Oceanospirillaceae</taxon>
        <taxon>Thalassolituus</taxon>
    </lineage>
</organism>
<feature type="domain" description="Porphobilinogen deaminase N-terminal" evidence="9">
    <location>
        <begin position="7"/>
        <end position="214"/>
    </location>
</feature>
<dbReference type="PRINTS" id="PR00151">
    <property type="entry name" value="PORPHBDMNASE"/>
</dbReference>
<keyword evidence="5 8" id="KW-0808">Transferase</keyword>
<dbReference type="Gene3D" id="3.40.190.10">
    <property type="entry name" value="Periplasmic binding protein-like II"/>
    <property type="match status" value="2"/>
</dbReference>
<comment type="catalytic activity">
    <reaction evidence="7 8">
        <text>4 porphobilinogen + H2O = hydroxymethylbilane + 4 NH4(+)</text>
        <dbReference type="Rhea" id="RHEA:13185"/>
        <dbReference type="ChEBI" id="CHEBI:15377"/>
        <dbReference type="ChEBI" id="CHEBI:28938"/>
        <dbReference type="ChEBI" id="CHEBI:57845"/>
        <dbReference type="ChEBI" id="CHEBI:58126"/>
        <dbReference type="EC" id="2.5.1.61"/>
    </reaction>
</comment>
<evidence type="ECO:0000256" key="4">
    <source>
        <dbReference type="ARBA" id="ARBA00011245"/>
    </source>
</evidence>
<dbReference type="SUPFAM" id="SSF53850">
    <property type="entry name" value="Periplasmic binding protein-like II"/>
    <property type="match status" value="1"/>
</dbReference>
<dbReference type="AlphaFoldDB" id="A0A9X2WF29"/>
<proteinExistence type="inferred from homology"/>
<dbReference type="GO" id="GO:0006782">
    <property type="term" value="P:protoporphyrinogen IX biosynthetic process"/>
    <property type="evidence" value="ECO:0007669"/>
    <property type="project" value="UniProtKB-UniRule"/>
</dbReference>
<dbReference type="InterPro" id="IPR022419">
    <property type="entry name" value="Porphobilin_deaminase_cofac_BS"/>
</dbReference>
<evidence type="ECO:0000313" key="11">
    <source>
        <dbReference type="EMBL" id="MCT7359271.1"/>
    </source>
</evidence>
<comment type="function">
    <text evidence="1 8">Tetrapolymerization of the monopyrrole PBG into the hydroxymethylbilane pre-uroporphyrinogen in several discrete steps.</text>
</comment>
<dbReference type="GO" id="GO:0004418">
    <property type="term" value="F:hydroxymethylbilane synthase activity"/>
    <property type="evidence" value="ECO:0007669"/>
    <property type="project" value="UniProtKB-UniRule"/>
</dbReference>
<dbReference type="InterPro" id="IPR036803">
    <property type="entry name" value="Porphobilinogen_deaminase_C_sf"/>
</dbReference>
<evidence type="ECO:0000256" key="6">
    <source>
        <dbReference type="ARBA" id="ARBA00023244"/>
    </source>
</evidence>
<dbReference type="InterPro" id="IPR000860">
    <property type="entry name" value="HemC"/>
</dbReference>
<dbReference type="CDD" id="cd13646">
    <property type="entry name" value="PBP2_EcHMBS_like"/>
    <property type="match status" value="1"/>
</dbReference>
<gene>
    <name evidence="8 11" type="primary">hemC</name>
    <name evidence="11" type="ORF">NYR02_09580</name>
</gene>
<evidence type="ECO:0000256" key="3">
    <source>
        <dbReference type="ARBA" id="ARBA00005638"/>
    </source>
</evidence>
<sequence length="313" mass="33471">MSAVTTLRIATRKSPLAMWQAEHIKARLEALHPGLVVELVTFTTQGDKILDVPLAKIGGKGLFVKELEVAMLDGRADIAVHSMKDVPMEFPEGLELGIICERENPHDAFVSNHYKTIDELPQGTVVGTSSLRRQCQIQQQRPDLVIKSLRGNVQTRLGKLDAGEFDAIILAAAGLLRMEMHDRIASFIPAEQSLPAGGQGALGIEWRANDSAIHELLKPLHDDKTAACVLAERALNRRLQGGCQVPIAAYAELDGNALSLRGLVGSVDGKTMLRTAQSGLAADAEAMGIAAAEDLLAQGAGAILSAVYGHEVK</sequence>
<comment type="subunit">
    <text evidence="4 8">Monomer.</text>
</comment>
<dbReference type="InterPro" id="IPR022418">
    <property type="entry name" value="Porphobilinogen_deaminase_C"/>
</dbReference>
<dbReference type="SUPFAM" id="SSF54782">
    <property type="entry name" value="Porphobilinogen deaminase (hydroxymethylbilane synthase), C-terminal domain"/>
    <property type="match status" value="1"/>
</dbReference>
<dbReference type="EC" id="2.5.1.61" evidence="8"/>
<dbReference type="Proteomes" id="UP001147830">
    <property type="component" value="Unassembled WGS sequence"/>
</dbReference>
<dbReference type="FunFam" id="3.30.160.40:FF:000002">
    <property type="entry name" value="Porphobilinogen deaminase"/>
    <property type="match status" value="1"/>
</dbReference>
<dbReference type="PROSITE" id="PS00533">
    <property type="entry name" value="PORPHOBILINOGEN_DEAM"/>
    <property type="match status" value="1"/>
</dbReference>
<evidence type="ECO:0000256" key="8">
    <source>
        <dbReference type="HAMAP-Rule" id="MF_00260"/>
    </source>
</evidence>
<keyword evidence="12" id="KW-1185">Reference proteome</keyword>
<name>A0A9X2WF29_9GAMM</name>
<dbReference type="RefSeq" id="WP_260976140.1">
    <property type="nucleotide sequence ID" value="NZ_JAOANI010000015.1"/>
</dbReference>
<evidence type="ECO:0000313" key="12">
    <source>
        <dbReference type="Proteomes" id="UP001147830"/>
    </source>
</evidence>
<dbReference type="GO" id="GO:0005737">
    <property type="term" value="C:cytoplasm"/>
    <property type="evidence" value="ECO:0007669"/>
    <property type="project" value="UniProtKB-UniRule"/>
</dbReference>
<comment type="miscellaneous">
    <text evidence="8">The porphobilinogen subunits are added to the dipyrromethane group.</text>
</comment>
<reference evidence="11" key="1">
    <citation type="journal article" date="2022" name="Front. Microbiol.">
        <title>Genome-based taxonomic rearrangement of Oceanobacter-related bacteria including the description of Thalassolituus hydrocarbonoclasticus sp. nov. and Thalassolituus pacificus sp. nov. and emended description of the genus Thalassolituus.</title>
        <authorList>
            <person name="Dong C."/>
            <person name="Wei L."/>
            <person name="Wang J."/>
            <person name="Lai Q."/>
            <person name="Huang Z."/>
            <person name="Shao Z."/>
        </authorList>
    </citation>
    <scope>NUCLEOTIDE SEQUENCE</scope>
    <source>
        <strain evidence="11">59MF3M-4</strain>
    </source>
</reference>
<accession>A0A9X2WF29</accession>
<feature type="modified residue" description="S-(dipyrrolylmethanemethyl)cysteine" evidence="8">
    <location>
        <position position="243"/>
    </location>
</feature>
<dbReference type="FunFam" id="3.40.190.10:FF:000005">
    <property type="entry name" value="Porphobilinogen deaminase"/>
    <property type="match status" value="1"/>
</dbReference>
<dbReference type="Pfam" id="PF03900">
    <property type="entry name" value="Porphobil_deamC"/>
    <property type="match status" value="1"/>
</dbReference>
<protein>
    <recommendedName>
        <fullName evidence="8">Porphobilinogen deaminase</fullName>
        <shortName evidence="8">PBG</shortName>
        <ecNumber evidence="8">2.5.1.61</ecNumber>
    </recommendedName>
    <alternativeName>
        <fullName evidence="8">Hydroxymethylbilane synthase</fullName>
        <shortName evidence="8">HMBS</shortName>
    </alternativeName>
    <alternativeName>
        <fullName evidence="8">Pre-uroporphyrinogen synthase</fullName>
    </alternativeName>
</protein>
<dbReference type="EMBL" id="JAOANI010000015">
    <property type="protein sequence ID" value="MCT7359271.1"/>
    <property type="molecule type" value="Genomic_DNA"/>
</dbReference>
<evidence type="ECO:0000256" key="5">
    <source>
        <dbReference type="ARBA" id="ARBA00022679"/>
    </source>
</evidence>
<evidence type="ECO:0000259" key="10">
    <source>
        <dbReference type="Pfam" id="PF03900"/>
    </source>
</evidence>
<comment type="pathway">
    <text evidence="2">Porphyrin-containing compound metabolism; protoporphyrin-IX biosynthesis; coproporphyrinogen-III from 5-aminolevulinate: step 2/4.</text>
</comment>
<reference evidence="11" key="2">
    <citation type="submission" date="2022-08" db="EMBL/GenBank/DDBJ databases">
        <authorList>
            <person name="Dong C."/>
        </authorList>
    </citation>
    <scope>NUCLEOTIDE SEQUENCE</scope>
    <source>
        <strain evidence="11">59MF3M-4</strain>
    </source>
</reference>
<dbReference type="InterPro" id="IPR022417">
    <property type="entry name" value="Porphobilin_deaminase_N"/>
</dbReference>
<evidence type="ECO:0000256" key="1">
    <source>
        <dbReference type="ARBA" id="ARBA00002869"/>
    </source>
</evidence>
<dbReference type="PANTHER" id="PTHR11557">
    <property type="entry name" value="PORPHOBILINOGEN DEAMINASE"/>
    <property type="match status" value="1"/>
</dbReference>
<evidence type="ECO:0000259" key="9">
    <source>
        <dbReference type="Pfam" id="PF01379"/>
    </source>
</evidence>
<dbReference type="PANTHER" id="PTHR11557:SF0">
    <property type="entry name" value="PORPHOBILINOGEN DEAMINASE"/>
    <property type="match status" value="1"/>
</dbReference>
<comment type="similarity">
    <text evidence="3 8">Belongs to the HMBS family.</text>
</comment>
<evidence type="ECO:0000256" key="2">
    <source>
        <dbReference type="ARBA" id="ARBA00004735"/>
    </source>
</evidence>
<comment type="caution">
    <text evidence="11">The sequence shown here is derived from an EMBL/GenBank/DDBJ whole genome shotgun (WGS) entry which is preliminary data.</text>
</comment>
<evidence type="ECO:0000256" key="7">
    <source>
        <dbReference type="ARBA" id="ARBA00048169"/>
    </source>
</evidence>
<dbReference type="PIRSF" id="PIRSF001438">
    <property type="entry name" value="4pyrrol_synth_OHMeBilane_synth"/>
    <property type="match status" value="1"/>
</dbReference>
<dbReference type="Gene3D" id="3.30.160.40">
    <property type="entry name" value="Porphobilinogen deaminase, C-terminal domain"/>
    <property type="match status" value="1"/>
</dbReference>
<keyword evidence="6 8" id="KW-0627">Porphyrin biosynthesis</keyword>
<dbReference type="FunFam" id="3.40.190.10:FF:000004">
    <property type="entry name" value="Porphobilinogen deaminase"/>
    <property type="match status" value="1"/>
</dbReference>
<dbReference type="NCBIfam" id="TIGR00212">
    <property type="entry name" value="hemC"/>
    <property type="match status" value="1"/>
</dbReference>
<dbReference type="HAMAP" id="MF_00260">
    <property type="entry name" value="Porphobil_deam"/>
    <property type="match status" value="1"/>
</dbReference>
<feature type="domain" description="Porphobilinogen deaminase C-terminal" evidence="10">
    <location>
        <begin position="227"/>
        <end position="296"/>
    </location>
</feature>
<comment type="cofactor">
    <cofactor evidence="8">
        <name>dipyrromethane</name>
        <dbReference type="ChEBI" id="CHEBI:60342"/>
    </cofactor>
    <text evidence="8">Binds 1 dipyrromethane group covalently.</text>
</comment>
<dbReference type="Pfam" id="PF01379">
    <property type="entry name" value="Porphobil_deam"/>
    <property type="match status" value="1"/>
</dbReference>